<name>A0A1Y3EB13_9BILA</name>
<reference evidence="2 3" key="1">
    <citation type="submission" date="2015-04" db="EMBL/GenBank/DDBJ databases">
        <title>Draft genome of the roundworm Trichinella nativa.</title>
        <authorList>
            <person name="Mitreva M."/>
        </authorList>
    </citation>
    <scope>NUCLEOTIDE SEQUENCE [LARGE SCALE GENOMIC DNA]</scope>
    <source>
        <strain evidence="2 3">ISS45</strain>
    </source>
</reference>
<evidence type="ECO:0000256" key="1">
    <source>
        <dbReference type="SAM" id="MobiDB-lite"/>
    </source>
</evidence>
<feature type="non-terminal residue" evidence="2">
    <location>
        <position position="1"/>
    </location>
</feature>
<gene>
    <name evidence="2" type="ORF">D917_10619</name>
</gene>
<evidence type="ECO:0000313" key="3">
    <source>
        <dbReference type="Proteomes" id="UP000243006"/>
    </source>
</evidence>
<dbReference type="Proteomes" id="UP000243006">
    <property type="component" value="Unassembled WGS sequence"/>
</dbReference>
<evidence type="ECO:0000313" key="2">
    <source>
        <dbReference type="EMBL" id="OUC41890.1"/>
    </source>
</evidence>
<organism evidence="2 3">
    <name type="scientific">Trichinella nativa</name>
    <dbReference type="NCBI Taxonomy" id="6335"/>
    <lineage>
        <taxon>Eukaryota</taxon>
        <taxon>Metazoa</taxon>
        <taxon>Ecdysozoa</taxon>
        <taxon>Nematoda</taxon>
        <taxon>Enoplea</taxon>
        <taxon>Dorylaimia</taxon>
        <taxon>Trichinellida</taxon>
        <taxon>Trichinellidae</taxon>
        <taxon>Trichinella</taxon>
    </lineage>
</organism>
<dbReference type="AlphaFoldDB" id="A0A1Y3EB13"/>
<feature type="non-terminal residue" evidence="2">
    <location>
        <position position="148"/>
    </location>
</feature>
<accession>A0A1Y3EB13</accession>
<dbReference type="EMBL" id="LVZM01019125">
    <property type="protein sequence ID" value="OUC41890.1"/>
    <property type="molecule type" value="Genomic_DNA"/>
</dbReference>
<feature type="compositionally biased region" description="Low complexity" evidence="1">
    <location>
        <begin position="125"/>
        <end position="148"/>
    </location>
</feature>
<feature type="region of interest" description="Disordered" evidence="1">
    <location>
        <begin position="120"/>
        <end position="148"/>
    </location>
</feature>
<comment type="caution">
    <text evidence="2">The sequence shown here is derived from an EMBL/GenBank/DDBJ whole genome shotgun (WGS) entry which is preliminary data.</text>
</comment>
<protein>
    <submittedName>
        <fullName evidence="2">Uncharacterized protein</fullName>
    </submittedName>
</protein>
<sequence>DNRYYSGDFRPFSPVLLSTNNNNKGDNSAPPLPDVVTVKVESSPLPTVKVEPVEFPPYRRYTLPPHFSANVTTTATTTTFPTTNPSVTISSSPHTRLASFIHPIMSSRQLTMPCSNLPTEVSALPRPTTIPSVRTTSSSSVPRQQQQQ</sequence>
<proteinExistence type="predicted"/>